<dbReference type="GO" id="GO:0004540">
    <property type="term" value="F:RNA nuclease activity"/>
    <property type="evidence" value="ECO:0007669"/>
    <property type="project" value="InterPro"/>
</dbReference>
<dbReference type="Gene3D" id="3.40.50.1010">
    <property type="entry name" value="5'-nuclease"/>
    <property type="match status" value="1"/>
</dbReference>
<proteinExistence type="inferred from homology"/>
<dbReference type="Proteomes" id="UP001229862">
    <property type="component" value="Chromosome"/>
</dbReference>
<comment type="function">
    <text evidence="5">Toxic component of a toxin-antitoxin (TA) system. An RNase.</text>
</comment>
<name>A0AA51MLI6_9GAMM</name>
<keyword evidence="3 5" id="KW-0479">Metal-binding</keyword>
<evidence type="ECO:0000256" key="4">
    <source>
        <dbReference type="ARBA" id="ARBA00022801"/>
    </source>
</evidence>
<dbReference type="GO" id="GO:0016787">
    <property type="term" value="F:hydrolase activity"/>
    <property type="evidence" value="ECO:0007669"/>
    <property type="project" value="UniProtKB-KW"/>
</dbReference>
<dbReference type="CDD" id="cd18692">
    <property type="entry name" value="PIN_VapC-like"/>
    <property type="match status" value="1"/>
</dbReference>
<dbReference type="PANTHER" id="PTHR38826:SF5">
    <property type="entry name" value="RIBONUCLEASE VAPC13"/>
    <property type="match status" value="1"/>
</dbReference>
<keyword evidence="5" id="KW-0800">Toxin</keyword>
<protein>
    <recommendedName>
        <fullName evidence="5">Ribonuclease VapC</fullName>
        <shortName evidence="5">RNase VapC</shortName>
        <ecNumber evidence="5">3.1.-.-</ecNumber>
    </recommendedName>
    <alternativeName>
        <fullName evidence="5">Toxin VapC</fullName>
    </alternativeName>
</protein>
<dbReference type="RefSeq" id="WP_308135989.1">
    <property type="nucleotide sequence ID" value="NZ_CP133197.1"/>
</dbReference>
<feature type="binding site" evidence="5">
    <location>
        <position position="98"/>
    </location>
    <ligand>
        <name>Mg(2+)</name>
        <dbReference type="ChEBI" id="CHEBI:18420"/>
    </ligand>
</feature>
<evidence type="ECO:0000313" key="7">
    <source>
        <dbReference type="EMBL" id="MDQ5770232.1"/>
    </source>
</evidence>
<keyword evidence="9" id="KW-1185">Reference proteome</keyword>
<gene>
    <name evidence="5" type="primary">vapC</name>
    <name evidence="7" type="ORF">RCC75_16970</name>
    <name evidence="8" type="ORF">RCG00_19200</name>
</gene>
<dbReference type="HAMAP" id="MF_00265">
    <property type="entry name" value="VapC_Nob1"/>
    <property type="match status" value="1"/>
</dbReference>
<dbReference type="AlphaFoldDB" id="A0AA51MLI6"/>
<dbReference type="Proteomes" id="UP001223336">
    <property type="component" value="Unassembled WGS sequence"/>
</dbReference>
<evidence type="ECO:0000313" key="9">
    <source>
        <dbReference type="Proteomes" id="UP001223336"/>
    </source>
</evidence>
<keyword evidence="1 5" id="KW-1277">Toxin-antitoxin system</keyword>
<evidence type="ECO:0000256" key="5">
    <source>
        <dbReference type="HAMAP-Rule" id="MF_00265"/>
    </source>
</evidence>
<dbReference type="InterPro" id="IPR029060">
    <property type="entry name" value="PIN-like_dom_sf"/>
</dbReference>
<comment type="cofactor">
    <cofactor evidence="5">
        <name>Mg(2+)</name>
        <dbReference type="ChEBI" id="CHEBI:18420"/>
    </cofactor>
</comment>
<dbReference type="EC" id="3.1.-.-" evidence="5"/>
<dbReference type="InterPro" id="IPR002716">
    <property type="entry name" value="PIN_dom"/>
</dbReference>
<feature type="binding site" evidence="5">
    <location>
        <position position="8"/>
    </location>
    <ligand>
        <name>Mg(2+)</name>
        <dbReference type="ChEBI" id="CHEBI:18420"/>
    </ligand>
</feature>
<comment type="similarity">
    <text evidence="5">Belongs to the PINc/VapC protein family.</text>
</comment>
<evidence type="ECO:0000313" key="8">
    <source>
        <dbReference type="EMBL" id="WML86403.1"/>
    </source>
</evidence>
<dbReference type="Pfam" id="PF01850">
    <property type="entry name" value="PIN"/>
    <property type="match status" value="1"/>
</dbReference>
<dbReference type="GO" id="GO:0000287">
    <property type="term" value="F:magnesium ion binding"/>
    <property type="evidence" value="ECO:0007669"/>
    <property type="project" value="UniProtKB-UniRule"/>
</dbReference>
<feature type="domain" description="PIN" evidence="6">
    <location>
        <begin position="5"/>
        <end position="117"/>
    </location>
</feature>
<keyword evidence="4 5" id="KW-0378">Hydrolase</keyword>
<evidence type="ECO:0000259" key="6">
    <source>
        <dbReference type="Pfam" id="PF01850"/>
    </source>
</evidence>
<dbReference type="InterPro" id="IPR022907">
    <property type="entry name" value="VapC_family"/>
</dbReference>
<sequence length="139" mass="15698">MSVDYFLDTNILLYRYSKQDEQKRPIAANLLESGRAMVSAQVLNEFCNVTRRKFPETYANIDATIAEILGLLPVASLDETDTRNALGISRRYGFSFYDSLIVAAAERQGCKIVLSEDMQHGMVLDRGVRILNPFVLETE</sequence>
<dbReference type="PANTHER" id="PTHR38826">
    <property type="entry name" value="RIBONUCLEASE VAPC13"/>
    <property type="match status" value="1"/>
</dbReference>
<keyword evidence="2 5" id="KW-0540">Nuclease</keyword>
<reference evidence="8 9" key="1">
    <citation type="submission" date="2023-08" db="EMBL/GenBank/DDBJ databases">
        <title>New molecular markers tilS and rpoB for phylogenetic and monitoring studies of the genus Thiothrix biodiversity.</title>
        <authorList>
            <person name="Ravin N.V."/>
            <person name="Smolyakov D."/>
            <person name="Markov N.D."/>
            <person name="Beletsky A.V."/>
            <person name="Mardanov A.V."/>
            <person name="Rudenko T.S."/>
            <person name="Grabovich M.Y."/>
        </authorList>
    </citation>
    <scope>NUCLEOTIDE SEQUENCE</scope>
    <source>
        <strain evidence="8">DNT52</strain>
        <strain evidence="7 9">H33</strain>
    </source>
</reference>
<evidence type="ECO:0000256" key="1">
    <source>
        <dbReference type="ARBA" id="ARBA00022649"/>
    </source>
</evidence>
<evidence type="ECO:0000256" key="2">
    <source>
        <dbReference type="ARBA" id="ARBA00022722"/>
    </source>
</evidence>
<evidence type="ECO:0000256" key="3">
    <source>
        <dbReference type="ARBA" id="ARBA00022723"/>
    </source>
</evidence>
<dbReference type="GO" id="GO:0090729">
    <property type="term" value="F:toxin activity"/>
    <property type="evidence" value="ECO:0007669"/>
    <property type="project" value="UniProtKB-KW"/>
</dbReference>
<keyword evidence="5" id="KW-0460">Magnesium</keyword>
<accession>A0AA51MLI6</accession>
<organism evidence="8">
    <name type="scientific">Thiothrix subterranea</name>
    <dbReference type="NCBI Taxonomy" id="2735563"/>
    <lineage>
        <taxon>Bacteria</taxon>
        <taxon>Pseudomonadati</taxon>
        <taxon>Pseudomonadota</taxon>
        <taxon>Gammaproteobacteria</taxon>
        <taxon>Thiotrichales</taxon>
        <taxon>Thiotrichaceae</taxon>
        <taxon>Thiothrix</taxon>
    </lineage>
</organism>
<dbReference type="SUPFAM" id="SSF88723">
    <property type="entry name" value="PIN domain-like"/>
    <property type="match status" value="1"/>
</dbReference>
<dbReference type="EMBL" id="JAVFKN010000027">
    <property type="protein sequence ID" value="MDQ5770232.1"/>
    <property type="molecule type" value="Genomic_DNA"/>
</dbReference>
<dbReference type="EMBL" id="CP133217">
    <property type="protein sequence ID" value="WML86403.1"/>
    <property type="molecule type" value="Genomic_DNA"/>
</dbReference>
<dbReference type="InterPro" id="IPR052106">
    <property type="entry name" value="PINc/VapC_TA"/>
</dbReference>